<reference evidence="14 15" key="1">
    <citation type="submission" date="2019-06" db="EMBL/GenBank/DDBJ databases">
        <authorList>
            <person name="Li M."/>
        </authorList>
    </citation>
    <scope>NUCLEOTIDE SEQUENCE [LARGE SCALE GENOMIC DNA]</scope>
    <source>
        <strain evidence="14 15">BGMRC2036</strain>
    </source>
</reference>
<dbReference type="InterPro" id="IPR036097">
    <property type="entry name" value="HisK_dim/P_sf"/>
</dbReference>
<dbReference type="Gene3D" id="1.10.287.130">
    <property type="match status" value="1"/>
</dbReference>
<dbReference type="SMART" id="SM00388">
    <property type="entry name" value="HisKA"/>
    <property type="match status" value="1"/>
</dbReference>
<dbReference type="EMBL" id="VHLG01000019">
    <property type="protein sequence ID" value="TPW27239.1"/>
    <property type="molecule type" value="Genomic_DNA"/>
</dbReference>
<evidence type="ECO:0000256" key="2">
    <source>
        <dbReference type="ARBA" id="ARBA00004141"/>
    </source>
</evidence>
<dbReference type="InterPro" id="IPR003661">
    <property type="entry name" value="HisK_dim/P_dom"/>
</dbReference>
<evidence type="ECO:0000256" key="6">
    <source>
        <dbReference type="ARBA" id="ARBA00022692"/>
    </source>
</evidence>
<keyword evidence="6 12" id="KW-0812">Transmembrane</keyword>
<dbReference type="PROSITE" id="PS50109">
    <property type="entry name" value="HIS_KIN"/>
    <property type="match status" value="1"/>
</dbReference>
<keyword evidence="4" id="KW-0597">Phosphoprotein</keyword>
<organism evidence="14 15">
    <name type="scientific">Martelella alba</name>
    <dbReference type="NCBI Taxonomy" id="2590451"/>
    <lineage>
        <taxon>Bacteria</taxon>
        <taxon>Pseudomonadati</taxon>
        <taxon>Pseudomonadota</taxon>
        <taxon>Alphaproteobacteria</taxon>
        <taxon>Hyphomicrobiales</taxon>
        <taxon>Aurantimonadaceae</taxon>
        <taxon>Martelella</taxon>
    </lineage>
</organism>
<dbReference type="SMART" id="SM00387">
    <property type="entry name" value="HATPase_c"/>
    <property type="match status" value="1"/>
</dbReference>
<gene>
    <name evidence="14" type="ORF">FJU08_20665</name>
</gene>
<keyword evidence="15" id="KW-1185">Reference proteome</keyword>
<dbReference type="PANTHER" id="PTHR45436">
    <property type="entry name" value="SENSOR HISTIDINE KINASE YKOH"/>
    <property type="match status" value="1"/>
</dbReference>
<evidence type="ECO:0000256" key="12">
    <source>
        <dbReference type="SAM" id="Phobius"/>
    </source>
</evidence>
<comment type="caution">
    <text evidence="14">The sequence shown here is derived from an EMBL/GenBank/DDBJ whole genome shotgun (WGS) entry which is preliminary data.</text>
</comment>
<dbReference type="InterPro" id="IPR005467">
    <property type="entry name" value="His_kinase_dom"/>
</dbReference>
<dbReference type="InterPro" id="IPR036890">
    <property type="entry name" value="HATPase_C_sf"/>
</dbReference>
<evidence type="ECO:0000256" key="7">
    <source>
        <dbReference type="ARBA" id="ARBA00022741"/>
    </source>
</evidence>
<dbReference type="Pfam" id="PF02518">
    <property type="entry name" value="HATPase_c"/>
    <property type="match status" value="1"/>
</dbReference>
<dbReference type="CDD" id="cd00082">
    <property type="entry name" value="HisKA"/>
    <property type="match status" value="1"/>
</dbReference>
<evidence type="ECO:0000256" key="5">
    <source>
        <dbReference type="ARBA" id="ARBA00022679"/>
    </source>
</evidence>
<evidence type="ECO:0000256" key="8">
    <source>
        <dbReference type="ARBA" id="ARBA00022777"/>
    </source>
</evidence>
<keyword evidence="12" id="KW-0472">Membrane</keyword>
<feature type="transmembrane region" description="Helical" evidence="12">
    <location>
        <begin position="147"/>
        <end position="170"/>
    </location>
</feature>
<keyword evidence="7" id="KW-0547">Nucleotide-binding</keyword>
<evidence type="ECO:0000256" key="3">
    <source>
        <dbReference type="ARBA" id="ARBA00012438"/>
    </source>
</evidence>
<keyword evidence="10 12" id="KW-1133">Transmembrane helix</keyword>
<dbReference type="AlphaFoldDB" id="A0A506U3W4"/>
<comment type="catalytic activity">
    <reaction evidence="1">
        <text>ATP + protein L-histidine = ADP + protein N-phospho-L-histidine.</text>
        <dbReference type="EC" id="2.7.13.3"/>
    </reaction>
</comment>
<evidence type="ECO:0000259" key="13">
    <source>
        <dbReference type="PROSITE" id="PS50109"/>
    </source>
</evidence>
<dbReference type="PANTHER" id="PTHR45436:SF14">
    <property type="entry name" value="SENSOR PROTEIN QSEC"/>
    <property type="match status" value="1"/>
</dbReference>
<dbReference type="InterPro" id="IPR003594">
    <property type="entry name" value="HATPase_dom"/>
</dbReference>
<protein>
    <recommendedName>
        <fullName evidence="3">histidine kinase</fullName>
        <ecNumber evidence="3">2.7.13.3</ecNumber>
    </recommendedName>
</protein>
<dbReference type="GO" id="GO:0000155">
    <property type="term" value="F:phosphorelay sensor kinase activity"/>
    <property type="evidence" value="ECO:0007669"/>
    <property type="project" value="InterPro"/>
</dbReference>
<evidence type="ECO:0000256" key="11">
    <source>
        <dbReference type="ARBA" id="ARBA00023012"/>
    </source>
</evidence>
<sequence>MRSLRRRLFVLLVVATGVIWLTAFIWISLWSRSEIEHVLDTRLREAARMVHSLVAGGNVTAADAAAGVKTVDYEKQLSCQIWSLDGRLVARSSGAPDASLALDTEGYGERQVNGEAWRVYTIVDAEKGVRVVVGDRIGLRNRLVRDLVAGLLVPAALIMPLFAALIWFGVGRGLAPLRILAREIELRDGEDMRSVSVDNAPGEVRPLIAALNSLFGRVDASRRHERELTSFAAHELKTPLAGLRTQAQIALATEDESIRARALGQILLSVDRTSRLVRQLLALARLEAGRGAEPLAKIAVGSAIREMLTQLPMRCNAETTIDPALDGLVLAADPATLELILRNLQENACQHTPPGRVVRWVKTQDGFAIEDDGCGVADSELLLLTRRFFRGSNNSIAGTGLGLTIVAMAVGRLHGDLDLGNRPEGGFRVGIVFGKNKRA</sequence>
<dbReference type="GO" id="GO:0005524">
    <property type="term" value="F:ATP binding"/>
    <property type="evidence" value="ECO:0007669"/>
    <property type="project" value="UniProtKB-KW"/>
</dbReference>
<dbReference type="OrthoDB" id="9809766at2"/>
<dbReference type="InterPro" id="IPR050428">
    <property type="entry name" value="TCS_sensor_his_kinase"/>
</dbReference>
<accession>A0A506U3W4</accession>
<evidence type="ECO:0000313" key="15">
    <source>
        <dbReference type="Proteomes" id="UP000318801"/>
    </source>
</evidence>
<evidence type="ECO:0000256" key="9">
    <source>
        <dbReference type="ARBA" id="ARBA00022840"/>
    </source>
</evidence>
<comment type="subcellular location">
    <subcellularLocation>
        <location evidence="2">Membrane</location>
        <topology evidence="2">Multi-pass membrane protein</topology>
    </subcellularLocation>
</comment>
<evidence type="ECO:0000256" key="10">
    <source>
        <dbReference type="ARBA" id="ARBA00022989"/>
    </source>
</evidence>
<proteinExistence type="predicted"/>
<dbReference type="Proteomes" id="UP000318801">
    <property type="component" value="Unassembled WGS sequence"/>
</dbReference>
<keyword evidence="9" id="KW-0067">ATP-binding</keyword>
<evidence type="ECO:0000313" key="14">
    <source>
        <dbReference type="EMBL" id="TPW27239.1"/>
    </source>
</evidence>
<dbReference type="SUPFAM" id="SSF55874">
    <property type="entry name" value="ATPase domain of HSP90 chaperone/DNA topoisomerase II/histidine kinase"/>
    <property type="match status" value="1"/>
</dbReference>
<dbReference type="Pfam" id="PF08521">
    <property type="entry name" value="2CSK_N"/>
    <property type="match status" value="1"/>
</dbReference>
<dbReference type="Gene3D" id="3.30.565.10">
    <property type="entry name" value="Histidine kinase-like ATPase, C-terminal domain"/>
    <property type="match status" value="1"/>
</dbReference>
<feature type="domain" description="Histidine kinase" evidence="13">
    <location>
        <begin position="231"/>
        <end position="437"/>
    </location>
</feature>
<keyword evidence="8 14" id="KW-0418">Kinase</keyword>
<keyword evidence="11" id="KW-0902">Two-component regulatory system</keyword>
<dbReference type="GO" id="GO:0005886">
    <property type="term" value="C:plasma membrane"/>
    <property type="evidence" value="ECO:0007669"/>
    <property type="project" value="TreeGrafter"/>
</dbReference>
<evidence type="ECO:0000256" key="1">
    <source>
        <dbReference type="ARBA" id="ARBA00000085"/>
    </source>
</evidence>
<dbReference type="SUPFAM" id="SSF47384">
    <property type="entry name" value="Homodimeric domain of signal transducing histidine kinase"/>
    <property type="match status" value="1"/>
</dbReference>
<dbReference type="InterPro" id="IPR013727">
    <property type="entry name" value="2CSK_N"/>
</dbReference>
<name>A0A506U3W4_9HYPH</name>
<dbReference type="Pfam" id="PF00512">
    <property type="entry name" value="HisKA"/>
    <property type="match status" value="1"/>
</dbReference>
<dbReference type="EC" id="2.7.13.3" evidence="3"/>
<keyword evidence="5" id="KW-0808">Transferase</keyword>
<feature type="transmembrane region" description="Helical" evidence="12">
    <location>
        <begin position="7"/>
        <end position="29"/>
    </location>
</feature>
<evidence type="ECO:0000256" key="4">
    <source>
        <dbReference type="ARBA" id="ARBA00022553"/>
    </source>
</evidence>